<feature type="transmembrane region" description="Helical" evidence="5">
    <location>
        <begin position="234"/>
        <end position="256"/>
    </location>
</feature>
<dbReference type="GO" id="GO:0016301">
    <property type="term" value="F:kinase activity"/>
    <property type="evidence" value="ECO:0007669"/>
    <property type="project" value="UniProtKB-KW"/>
</dbReference>
<dbReference type="InterPro" id="IPR050482">
    <property type="entry name" value="Sensor_HK_TwoCompSys"/>
</dbReference>
<keyword evidence="8" id="KW-1185">Reference proteome</keyword>
<dbReference type="PANTHER" id="PTHR24421:SF60">
    <property type="entry name" value="SENSOR HISTIDINE KINASE COMP"/>
    <property type="match status" value="1"/>
</dbReference>
<feature type="transmembrane region" description="Helical" evidence="5">
    <location>
        <begin position="170"/>
        <end position="191"/>
    </location>
</feature>
<keyword evidence="2 7" id="KW-0418">Kinase</keyword>
<dbReference type="Gene3D" id="3.30.565.10">
    <property type="entry name" value="Histidine kinase-like ATPase, C-terminal domain"/>
    <property type="match status" value="1"/>
</dbReference>
<keyword evidence="5" id="KW-0472">Membrane</keyword>
<feature type="transmembrane region" description="Helical" evidence="5">
    <location>
        <begin position="333"/>
        <end position="353"/>
    </location>
</feature>
<feature type="transmembrane region" description="Helical" evidence="5">
    <location>
        <begin position="147"/>
        <end position="164"/>
    </location>
</feature>
<dbReference type="InterPro" id="IPR036890">
    <property type="entry name" value="HATPase_C_sf"/>
</dbReference>
<evidence type="ECO:0000313" key="7">
    <source>
        <dbReference type="EMBL" id="MEC1178370.1"/>
    </source>
</evidence>
<dbReference type="SMART" id="SM00387">
    <property type="entry name" value="HATPase_c"/>
    <property type="match status" value="1"/>
</dbReference>
<comment type="caution">
    <text evidence="7">The sequence shown here is derived from an EMBL/GenBank/DDBJ whole genome shotgun (WGS) entry which is preliminary data.</text>
</comment>
<organism evidence="7 8">
    <name type="scientific">Metasolibacillus meyeri</name>
    <dbReference type="NCBI Taxonomy" id="1071052"/>
    <lineage>
        <taxon>Bacteria</taxon>
        <taxon>Bacillati</taxon>
        <taxon>Bacillota</taxon>
        <taxon>Bacilli</taxon>
        <taxon>Bacillales</taxon>
        <taxon>Caryophanaceae</taxon>
        <taxon>Metasolibacillus</taxon>
    </lineage>
</organism>
<dbReference type="SUPFAM" id="SSF50156">
    <property type="entry name" value="PDZ domain-like"/>
    <property type="match status" value="1"/>
</dbReference>
<dbReference type="CDD" id="cd16917">
    <property type="entry name" value="HATPase_UhpB-NarQ-NarX-like"/>
    <property type="match status" value="1"/>
</dbReference>
<evidence type="ECO:0000256" key="1">
    <source>
        <dbReference type="ARBA" id="ARBA00022679"/>
    </source>
</evidence>
<name>A0AAW9NQW7_9BACL</name>
<evidence type="ECO:0000256" key="4">
    <source>
        <dbReference type="SAM" id="Coils"/>
    </source>
</evidence>
<dbReference type="GO" id="GO:0000160">
    <property type="term" value="P:phosphorelay signal transduction system"/>
    <property type="evidence" value="ECO:0007669"/>
    <property type="project" value="UniProtKB-KW"/>
</dbReference>
<gene>
    <name evidence="7" type="ORF">P9B03_07750</name>
</gene>
<keyword evidence="1" id="KW-0808">Transferase</keyword>
<dbReference type="InterPro" id="IPR003594">
    <property type="entry name" value="HATPase_dom"/>
</dbReference>
<reference evidence="7 8" key="1">
    <citation type="submission" date="2023-03" db="EMBL/GenBank/DDBJ databases">
        <title>Bacillus Genome Sequencing.</title>
        <authorList>
            <person name="Dunlap C."/>
        </authorList>
    </citation>
    <scope>NUCLEOTIDE SEQUENCE [LARGE SCALE GENOMIC DNA]</scope>
    <source>
        <strain evidence="7 8">B-59205</strain>
    </source>
</reference>
<keyword evidence="3" id="KW-0902">Two-component regulatory system</keyword>
<sequence>MINKKLWWGVLTLCIGLGVYLSIVDYKSPLIKIKIQQQDKLWVVEKPYYEQWAVEHGIDIGDIILEIDNMDISGYRLISYDEFIRAANELTIKKQDGTILQVEVLHRDLLMQFYLHVMLPILYFVLSLGATLYLYYKRQQNIESIKWLILFILTVALTYLSSNASSKADLIGRAIISGGILLSPLMLLQFLKSYYRYLHIKWPFIHQIEKLYILPVIGAVLGCIEILYPYTKDVIVIFLLATSFILFLFPLWVLLYSYYKKRTVQLRLLILSVILPFLPFLFLFVLPEVFWQQAILEAEYSILFVLLIPFCFMFLRVSERLFDVHYYITRTSYYLLVTSALTIWLCVGLFFLMKNMPNGGVAVFLFISILLFFYVKEKVDAKYRDVLFTPKGNTIRQLSRAIDQMSAAYRVDELLSILKQEAANHLEIKNIEVVNYDGKEQEMLDEYVMTDEQIQQLQAGEIVRLSDVYVALIHQEAHMKRLLLIEHRGKIRLKDEELLWLKLLLKYAESAIESLKKIEELLRELRSLKQTAEQEPVWLKKLVWLKIEQEKYYVAQELHDTVLQNLTHLTREMSLLVEDDAVPIRGLYQQMQNNVQDLRTYCETLKPPVLDKLGLTAALSQLVQQVNSKAKFKLYTTFERVYLKHEQLPLVIYRIIQELLNNALKHSDATKVTLSLQELDEGFELIYEDDGIGCTLEQMLQTDSLGIRGIRERVEAFNGHCHIETNINEGVFIHIIIEGSEEDD</sequence>
<proteinExistence type="predicted"/>
<dbReference type="Pfam" id="PF02518">
    <property type="entry name" value="HATPase_c"/>
    <property type="match status" value="1"/>
</dbReference>
<protein>
    <submittedName>
        <fullName evidence="7">Histidine kinase</fullName>
    </submittedName>
</protein>
<feature type="transmembrane region" description="Helical" evidence="5">
    <location>
        <begin position="113"/>
        <end position="135"/>
    </location>
</feature>
<feature type="domain" description="Histidine kinase/HSP90-like ATPase" evidence="6">
    <location>
        <begin position="647"/>
        <end position="741"/>
    </location>
</feature>
<feature type="transmembrane region" description="Helical" evidence="5">
    <location>
        <begin position="298"/>
        <end position="317"/>
    </location>
</feature>
<dbReference type="EMBL" id="JARSFG010000010">
    <property type="protein sequence ID" value="MEC1178370.1"/>
    <property type="molecule type" value="Genomic_DNA"/>
</dbReference>
<feature type="transmembrane region" description="Helical" evidence="5">
    <location>
        <begin position="211"/>
        <end position="228"/>
    </location>
</feature>
<evidence type="ECO:0000259" key="6">
    <source>
        <dbReference type="SMART" id="SM00387"/>
    </source>
</evidence>
<keyword evidence="5" id="KW-1133">Transmembrane helix</keyword>
<feature type="transmembrane region" description="Helical" evidence="5">
    <location>
        <begin position="268"/>
        <end position="286"/>
    </location>
</feature>
<evidence type="ECO:0000256" key="2">
    <source>
        <dbReference type="ARBA" id="ARBA00022777"/>
    </source>
</evidence>
<dbReference type="RefSeq" id="WP_326122894.1">
    <property type="nucleotide sequence ID" value="NZ_JARSFG010000010.1"/>
</dbReference>
<feature type="coiled-coil region" evidence="4">
    <location>
        <begin position="508"/>
        <end position="535"/>
    </location>
</feature>
<dbReference type="AlphaFoldDB" id="A0AAW9NQW7"/>
<accession>A0AAW9NQW7</accession>
<evidence type="ECO:0000313" key="8">
    <source>
        <dbReference type="Proteomes" id="UP001344888"/>
    </source>
</evidence>
<dbReference type="InterPro" id="IPR036034">
    <property type="entry name" value="PDZ_sf"/>
</dbReference>
<dbReference type="Proteomes" id="UP001344888">
    <property type="component" value="Unassembled WGS sequence"/>
</dbReference>
<dbReference type="PANTHER" id="PTHR24421">
    <property type="entry name" value="NITRATE/NITRITE SENSOR PROTEIN NARX-RELATED"/>
    <property type="match status" value="1"/>
</dbReference>
<evidence type="ECO:0000256" key="5">
    <source>
        <dbReference type="SAM" id="Phobius"/>
    </source>
</evidence>
<evidence type="ECO:0000256" key="3">
    <source>
        <dbReference type="ARBA" id="ARBA00023012"/>
    </source>
</evidence>
<dbReference type="SUPFAM" id="SSF55874">
    <property type="entry name" value="ATPase domain of HSP90 chaperone/DNA topoisomerase II/histidine kinase"/>
    <property type="match status" value="1"/>
</dbReference>
<keyword evidence="5" id="KW-0812">Transmembrane</keyword>
<keyword evidence="4" id="KW-0175">Coiled coil</keyword>
<feature type="transmembrane region" description="Helical" evidence="5">
    <location>
        <begin position="359"/>
        <end position="375"/>
    </location>
</feature>